<comment type="caution">
    <text evidence="3">The sequence shown here is derived from an EMBL/GenBank/DDBJ whole genome shotgun (WGS) entry which is preliminary data.</text>
</comment>
<name>A0ABR3MQY4_9TELE</name>
<evidence type="ECO:0000256" key="1">
    <source>
        <dbReference type="SAM" id="MobiDB-lite"/>
    </source>
</evidence>
<proteinExistence type="predicted"/>
<organism evidence="3 4">
    <name type="scientific">Cirrhinus molitorella</name>
    <name type="common">mud carp</name>
    <dbReference type="NCBI Taxonomy" id="172907"/>
    <lineage>
        <taxon>Eukaryota</taxon>
        <taxon>Metazoa</taxon>
        <taxon>Chordata</taxon>
        <taxon>Craniata</taxon>
        <taxon>Vertebrata</taxon>
        <taxon>Euteleostomi</taxon>
        <taxon>Actinopterygii</taxon>
        <taxon>Neopterygii</taxon>
        <taxon>Teleostei</taxon>
        <taxon>Ostariophysi</taxon>
        <taxon>Cypriniformes</taxon>
        <taxon>Cyprinidae</taxon>
        <taxon>Labeoninae</taxon>
        <taxon>Labeonini</taxon>
        <taxon>Cirrhinus</taxon>
    </lineage>
</organism>
<dbReference type="EMBL" id="JAYMGO010000010">
    <property type="protein sequence ID" value="KAL1267045.1"/>
    <property type="molecule type" value="Genomic_DNA"/>
</dbReference>
<sequence length="111" mass="11903">MKHSTNMSNVHIFGLTKLAFMWSTVSLPPDQVSQGVKKSKSSLGAGLAVLPPPFAPKLHQAGIPQSQSLGSFPTPLTGEPLRNIQVLPAVPPQRKRSPSPLTTQNLSDNRN</sequence>
<feature type="region of interest" description="Disordered" evidence="1">
    <location>
        <begin position="58"/>
        <end position="111"/>
    </location>
</feature>
<accession>A0ABR3MQY4</accession>
<keyword evidence="4" id="KW-1185">Reference proteome</keyword>
<dbReference type="Proteomes" id="UP001558613">
    <property type="component" value="Unassembled WGS sequence"/>
</dbReference>
<feature type="chain" id="PRO_5045636913" description="Ubinuclein 1" evidence="2">
    <location>
        <begin position="27"/>
        <end position="111"/>
    </location>
</feature>
<evidence type="ECO:0008006" key="5">
    <source>
        <dbReference type="Google" id="ProtNLM"/>
    </source>
</evidence>
<evidence type="ECO:0000313" key="4">
    <source>
        <dbReference type="Proteomes" id="UP001558613"/>
    </source>
</evidence>
<evidence type="ECO:0000256" key="2">
    <source>
        <dbReference type="SAM" id="SignalP"/>
    </source>
</evidence>
<reference evidence="3 4" key="1">
    <citation type="submission" date="2023-09" db="EMBL/GenBank/DDBJ databases">
        <authorList>
            <person name="Wang M."/>
        </authorList>
    </citation>
    <scope>NUCLEOTIDE SEQUENCE [LARGE SCALE GENOMIC DNA]</scope>
    <source>
        <strain evidence="3">GT-2023</strain>
        <tissue evidence="3">Liver</tissue>
    </source>
</reference>
<keyword evidence="2" id="KW-0732">Signal</keyword>
<feature type="signal peptide" evidence="2">
    <location>
        <begin position="1"/>
        <end position="26"/>
    </location>
</feature>
<gene>
    <name evidence="3" type="ORF">QQF64_002720</name>
</gene>
<evidence type="ECO:0000313" key="3">
    <source>
        <dbReference type="EMBL" id="KAL1267045.1"/>
    </source>
</evidence>
<feature type="compositionally biased region" description="Polar residues" evidence="1">
    <location>
        <begin position="99"/>
        <end position="111"/>
    </location>
</feature>
<protein>
    <recommendedName>
        <fullName evidence="5">Ubinuclein 1</fullName>
    </recommendedName>
</protein>